<dbReference type="EMBL" id="CP013099">
    <property type="protein sequence ID" value="ALP53696.1"/>
    <property type="molecule type" value="Genomic_DNA"/>
</dbReference>
<reference evidence="1" key="1">
    <citation type="submission" date="2015-10" db="EMBL/GenBank/DDBJ databases">
        <title>Description of Candidatus Tenderia electrophaga gen. nov, sp. nov., an Uncultivated Electroautotroph from a Biocathode Enrichment.</title>
        <authorList>
            <person name="Eddie B.J."/>
            <person name="Malanoski A.P."/>
            <person name="Wang Z."/>
            <person name="Hall R.J."/>
            <person name="Oh S.D."/>
            <person name="Heiner C."/>
            <person name="Lin B."/>
            <person name="Strycharz-Glaven S.M."/>
        </authorList>
    </citation>
    <scope>NUCLEOTIDE SEQUENCE [LARGE SCALE GENOMIC DNA]</scope>
    <source>
        <strain evidence="1">NRL1</strain>
    </source>
</reference>
<keyword evidence="2" id="KW-1185">Reference proteome</keyword>
<name>A0A0S2TEX2_9GAMM</name>
<dbReference type="KEGG" id="tee:Tel_11415"/>
<evidence type="ECO:0000313" key="2">
    <source>
        <dbReference type="Proteomes" id="UP000055136"/>
    </source>
</evidence>
<organism evidence="1 2">
    <name type="scientific">Candidatus Tenderia electrophaga</name>
    <dbReference type="NCBI Taxonomy" id="1748243"/>
    <lineage>
        <taxon>Bacteria</taxon>
        <taxon>Pseudomonadati</taxon>
        <taxon>Pseudomonadota</taxon>
        <taxon>Gammaproteobacteria</taxon>
        <taxon>Candidatus Tenderiales</taxon>
        <taxon>Candidatus Tenderiaceae</taxon>
        <taxon>Candidatus Tenderia</taxon>
    </lineage>
</organism>
<dbReference type="AlphaFoldDB" id="A0A0S2TEX2"/>
<dbReference type="Proteomes" id="UP000055136">
    <property type="component" value="Chromosome"/>
</dbReference>
<protein>
    <submittedName>
        <fullName evidence="1">Uncharacterized protein</fullName>
    </submittedName>
</protein>
<proteinExistence type="predicted"/>
<sequence length="135" mass="15332">MGNDADETMLSRFQQQQAKVRDHYADAPARFLAAWKMEIKMIGPQYFYCRGIDSYQDATDRNQIRPDHEAIERFMSVCSIGEGVFIGAVCSFYNGDWGLSLGKCHGYTALGDIANRLDLEQVEVLTELMLNHTGW</sequence>
<gene>
    <name evidence="1" type="ORF">Tel_11415</name>
</gene>
<accession>A0A0S2TEX2</accession>
<evidence type="ECO:0000313" key="1">
    <source>
        <dbReference type="EMBL" id="ALP53696.1"/>
    </source>
</evidence>